<gene>
    <name evidence="11" type="primary">pstA</name>
    <name evidence="11" type="ordered locus">SAR11_1177</name>
</gene>
<dbReference type="GO" id="GO:0005886">
    <property type="term" value="C:plasma membrane"/>
    <property type="evidence" value="ECO:0007669"/>
    <property type="project" value="UniProtKB-SubCell"/>
</dbReference>
<feature type="domain" description="ABC transmembrane type-1" evidence="10">
    <location>
        <begin position="197"/>
        <end position="408"/>
    </location>
</feature>
<dbReference type="EMBL" id="CP000084">
    <property type="protein sequence ID" value="AAZ21983.1"/>
    <property type="molecule type" value="Genomic_DNA"/>
</dbReference>
<sequence>MNKEQRLKKRHNAEKRFKLYGLTSILLAIFFVIFLLNAIFSKGSGAFLKTTIDVEVNFDADTLELSESPPLEDLENTDYYELAIDSILKVKKVNGLTEEKLLINLFSPDYEYEIRNFLLDNPKALNQTTVLKLTASDDFDQLHKGNYPRELPEERRRINNFQLNLYDELVNEGKVNKIFNSYLFTKGDSRNPELAGIGGALVGSFFTIVITLLLSFPIAIAASVYLEEFAPKNKITDFIEININNLAAVPSIVFGLLGLGILLGTFHLPRSTPLVAGITLALMTLPRIIIPCRASLKAVPPSIREGALAIGASKVQSVTHHVLPLAIPGTLSGTIIGLAQALGETAPLILIGMVAFVVDIPSIPTDPSASLPVQVYLWSEQAERGFVEKTSATIMVLLSFLITLNFIAVYLRQKFERKW</sequence>
<comment type="subcellular location">
    <subcellularLocation>
        <location evidence="9">Cell inner membrane</location>
        <topology evidence="9">Multi-pass membrane protein</topology>
    </subcellularLocation>
    <subcellularLocation>
        <location evidence="1">Cell membrane</location>
        <topology evidence="1">Multi-pass membrane protein</topology>
    </subcellularLocation>
</comment>
<feature type="transmembrane region" description="Helical" evidence="9">
    <location>
        <begin position="335"/>
        <end position="358"/>
    </location>
</feature>
<dbReference type="Pfam" id="PF00528">
    <property type="entry name" value="BPD_transp_1"/>
    <property type="match status" value="1"/>
</dbReference>
<dbReference type="CDD" id="cd06261">
    <property type="entry name" value="TM_PBP2"/>
    <property type="match status" value="1"/>
</dbReference>
<evidence type="ECO:0000256" key="8">
    <source>
        <dbReference type="ARBA" id="ARBA00023136"/>
    </source>
</evidence>
<protein>
    <recommendedName>
        <fullName evidence="3 9">Phosphate transport system permease protein PstA</fullName>
    </recommendedName>
</protein>
<dbReference type="SUPFAM" id="SSF161098">
    <property type="entry name" value="MetI-like"/>
    <property type="match status" value="1"/>
</dbReference>
<dbReference type="PROSITE" id="PS50928">
    <property type="entry name" value="ABC_TM1"/>
    <property type="match status" value="1"/>
</dbReference>
<keyword evidence="6 9" id="KW-0812">Transmembrane</keyword>
<evidence type="ECO:0000313" key="11">
    <source>
        <dbReference type="EMBL" id="AAZ21983.1"/>
    </source>
</evidence>
<accession>Q4FLF5</accession>
<dbReference type="KEGG" id="pub:SAR11_1177"/>
<dbReference type="Gene3D" id="1.10.3720.10">
    <property type="entry name" value="MetI-like"/>
    <property type="match status" value="1"/>
</dbReference>
<dbReference type="Proteomes" id="UP000002528">
    <property type="component" value="Chromosome"/>
</dbReference>
<dbReference type="InterPro" id="IPR024573">
    <property type="entry name" value="DUF3333"/>
</dbReference>
<name>Q4FLF5_PELUB</name>
<evidence type="ECO:0000256" key="6">
    <source>
        <dbReference type="ARBA" id="ARBA00022692"/>
    </source>
</evidence>
<evidence type="ECO:0000256" key="3">
    <source>
        <dbReference type="ARBA" id="ARBA00016864"/>
    </source>
</evidence>
<evidence type="ECO:0000313" key="12">
    <source>
        <dbReference type="Proteomes" id="UP000002528"/>
    </source>
</evidence>
<dbReference type="AlphaFoldDB" id="Q4FLF5"/>
<evidence type="ECO:0000256" key="4">
    <source>
        <dbReference type="ARBA" id="ARBA00022448"/>
    </source>
</evidence>
<comment type="similarity">
    <text evidence="2 9">Belongs to the binding-protein-dependent transport system permease family. CysTW subfamily.</text>
</comment>
<feature type="transmembrane region" description="Helical" evidence="9">
    <location>
        <begin position="246"/>
        <end position="266"/>
    </location>
</feature>
<keyword evidence="5 9" id="KW-1003">Cell membrane</keyword>
<proteinExistence type="inferred from homology"/>
<evidence type="ECO:0000256" key="7">
    <source>
        <dbReference type="ARBA" id="ARBA00022989"/>
    </source>
</evidence>
<dbReference type="PANTHER" id="PTHR43470">
    <property type="entry name" value="PHOSPHATE TRANSPORT SYSTEM PERMEASE PROTEIN PSTA-RELATED"/>
    <property type="match status" value="1"/>
</dbReference>
<keyword evidence="12" id="KW-1185">Reference proteome</keyword>
<dbReference type="GeneID" id="66295673"/>
<evidence type="ECO:0000256" key="5">
    <source>
        <dbReference type="ARBA" id="ARBA00022475"/>
    </source>
</evidence>
<dbReference type="HOGENOM" id="CLU_033621_2_1_5"/>
<dbReference type="InterPro" id="IPR035906">
    <property type="entry name" value="MetI-like_sf"/>
</dbReference>
<reference evidence="11 12" key="1">
    <citation type="journal article" date="2005" name="Science">
        <title>Genome streamlining in a cosmopolitan oceanic bacterium.</title>
        <authorList>
            <person name="Giovannoni S.J."/>
            <person name="Tripp H.J."/>
            <person name="Givan S."/>
            <person name="Podar M."/>
            <person name="Vergin K.L."/>
            <person name="Baptista D."/>
            <person name="Bibbs L."/>
            <person name="Eads J."/>
            <person name="Richardson T.H."/>
            <person name="Noordewier M."/>
            <person name="Rappe M.S."/>
            <person name="Short J.M."/>
            <person name="Carrington J.C."/>
            <person name="Mathur E.J."/>
        </authorList>
    </citation>
    <scope>NUCLEOTIDE SEQUENCE [LARGE SCALE GENOMIC DNA]</scope>
    <source>
        <strain evidence="11 12">HTCC1062</strain>
    </source>
</reference>
<feature type="transmembrane region" description="Helical" evidence="9">
    <location>
        <begin position="20"/>
        <end position="40"/>
    </location>
</feature>
<dbReference type="GO" id="GO:0005315">
    <property type="term" value="F:phosphate transmembrane transporter activity"/>
    <property type="evidence" value="ECO:0007669"/>
    <property type="project" value="InterPro"/>
</dbReference>
<dbReference type="GO" id="GO:0035435">
    <property type="term" value="P:phosphate ion transmembrane transport"/>
    <property type="evidence" value="ECO:0007669"/>
    <property type="project" value="InterPro"/>
</dbReference>
<dbReference type="PANTHER" id="PTHR43470:SF5">
    <property type="entry name" value="PHOSPHATE TRANSPORT SYSTEM PERMEASE PROTEIN PSTA"/>
    <property type="match status" value="1"/>
</dbReference>
<evidence type="ECO:0000256" key="2">
    <source>
        <dbReference type="ARBA" id="ARBA00007069"/>
    </source>
</evidence>
<feature type="transmembrane region" description="Helical" evidence="9">
    <location>
        <begin position="200"/>
        <end position="226"/>
    </location>
</feature>
<organism evidence="11 12">
    <name type="scientific">Pelagibacter ubique (strain HTCC1062)</name>
    <dbReference type="NCBI Taxonomy" id="335992"/>
    <lineage>
        <taxon>Bacteria</taxon>
        <taxon>Pseudomonadati</taxon>
        <taxon>Pseudomonadota</taxon>
        <taxon>Alphaproteobacteria</taxon>
        <taxon>Candidatus Pelagibacterales</taxon>
        <taxon>Candidatus Pelagibacteraceae</taxon>
        <taxon>Candidatus Pelagibacter</taxon>
    </lineage>
</organism>
<keyword evidence="8 9" id="KW-0472">Membrane</keyword>
<dbReference type="NCBIfam" id="TIGR00974">
    <property type="entry name" value="3a0107s02c"/>
    <property type="match status" value="1"/>
</dbReference>
<feature type="transmembrane region" description="Helical" evidence="9">
    <location>
        <begin position="392"/>
        <end position="411"/>
    </location>
</feature>
<keyword evidence="7 9" id="KW-1133">Transmembrane helix</keyword>
<dbReference type="InterPro" id="IPR000515">
    <property type="entry name" value="MetI-like"/>
</dbReference>
<dbReference type="RefSeq" id="WP_011282194.1">
    <property type="nucleotide sequence ID" value="NC_007205.1"/>
</dbReference>
<dbReference type="eggNOG" id="COG0581">
    <property type="taxonomic scope" value="Bacteria"/>
</dbReference>
<feature type="transmembrane region" description="Helical" evidence="9">
    <location>
        <begin position="272"/>
        <end position="290"/>
    </location>
</feature>
<dbReference type="Pfam" id="PF11812">
    <property type="entry name" value="DUF3333"/>
    <property type="match status" value="1"/>
</dbReference>
<evidence type="ECO:0000259" key="10">
    <source>
        <dbReference type="PROSITE" id="PS50928"/>
    </source>
</evidence>
<dbReference type="STRING" id="335992.SAR11_1177"/>
<dbReference type="InterPro" id="IPR005672">
    <property type="entry name" value="Phosphate_PstA"/>
</dbReference>
<evidence type="ECO:0000256" key="1">
    <source>
        <dbReference type="ARBA" id="ARBA00004651"/>
    </source>
</evidence>
<evidence type="ECO:0000256" key="9">
    <source>
        <dbReference type="RuleBase" id="RU363043"/>
    </source>
</evidence>
<keyword evidence="4" id="KW-0813">Transport</keyword>